<gene>
    <name evidence="2" type="ORF">BGZ95_010744</name>
</gene>
<dbReference type="AlphaFoldDB" id="A0AAD4H5S0"/>
<evidence type="ECO:0000313" key="3">
    <source>
        <dbReference type="Proteomes" id="UP001194580"/>
    </source>
</evidence>
<organism evidence="2 3">
    <name type="scientific">Linnemannia exigua</name>
    <dbReference type="NCBI Taxonomy" id="604196"/>
    <lineage>
        <taxon>Eukaryota</taxon>
        <taxon>Fungi</taxon>
        <taxon>Fungi incertae sedis</taxon>
        <taxon>Mucoromycota</taxon>
        <taxon>Mortierellomycotina</taxon>
        <taxon>Mortierellomycetes</taxon>
        <taxon>Mortierellales</taxon>
        <taxon>Mortierellaceae</taxon>
        <taxon>Linnemannia</taxon>
    </lineage>
</organism>
<sequence length="219" mass="23106">MLRSISMANAQENLPAPLPPSFVQTPAGANVVKGVDQIAKEMEQLQKSIEALEAHGLNVNDFNFDESYLNSANFENGYGDMNGIGGNGLPYQDHLGSENDNMDDMIHADHDDLNMVTPVLEHQHIVSEPATPSSSSVSTPRSSSSSNNINAIPLSTHLAKSSSSTSTLSAPSSTSSVSTPIITLPASAASTPTDTPLINPRTSTVGEDFLEDLLDLDSV</sequence>
<keyword evidence="3" id="KW-1185">Reference proteome</keyword>
<feature type="compositionally biased region" description="Low complexity" evidence="1">
    <location>
        <begin position="127"/>
        <end position="146"/>
    </location>
</feature>
<dbReference type="EMBL" id="JAAAIL010000746">
    <property type="protein sequence ID" value="KAG0273436.1"/>
    <property type="molecule type" value="Genomic_DNA"/>
</dbReference>
<dbReference type="Proteomes" id="UP001194580">
    <property type="component" value="Unassembled WGS sequence"/>
</dbReference>
<accession>A0AAD4H5S0</accession>
<protein>
    <submittedName>
        <fullName evidence="2">Uncharacterized protein</fullName>
    </submittedName>
</protein>
<reference evidence="2" key="1">
    <citation type="journal article" date="2020" name="Fungal Divers.">
        <title>Resolving the Mortierellaceae phylogeny through synthesis of multi-gene phylogenetics and phylogenomics.</title>
        <authorList>
            <person name="Vandepol N."/>
            <person name="Liber J."/>
            <person name="Desiro A."/>
            <person name="Na H."/>
            <person name="Kennedy M."/>
            <person name="Barry K."/>
            <person name="Grigoriev I.V."/>
            <person name="Miller A.N."/>
            <person name="O'Donnell K."/>
            <person name="Stajich J.E."/>
            <person name="Bonito G."/>
        </authorList>
    </citation>
    <scope>NUCLEOTIDE SEQUENCE</scope>
    <source>
        <strain evidence="2">NRRL 28262</strain>
    </source>
</reference>
<name>A0AAD4H5S0_9FUNG</name>
<feature type="region of interest" description="Disordered" evidence="1">
    <location>
        <begin position="127"/>
        <end position="150"/>
    </location>
</feature>
<feature type="region of interest" description="Disordered" evidence="1">
    <location>
        <begin position="160"/>
        <end position="179"/>
    </location>
</feature>
<evidence type="ECO:0000256" key="1">
    <source>
        <dbReference type="SAM" id="MobiDB-lite"/>
    </source>
</evidence>
<proteinExistence type="predicted"/>
<comment type="caution">
    <text evidence="2">The sequence shown here is derived from an EMBL/GenBank/DDBJ whole genome shotgun (WGS) entry which is preliminary data.</text>
</comment>
<evidence type="ECO:0000313" key="2">
    <source>
        <dbReference type="EMBL" id="KAG0273436.1"/>
    </source>
</evidence>